<feature type="compositionally biased region" description="Basic residues" evidence="1">
    <location>
        <begin position="60"/>
        <end position="70"/>
    </location>
</feature>
<dbReference type="AlphaFoldDB" id="A0A9W8IIW3"/>
<dbReference type="GO" id="GO:0007005">
    <property type="term" value="P:mitochondrion organization"/>
    <property type="evidence" value="ECO:0007669"/>
    <property type="project" value="TreeGrafter"/>
</dbReference>
<feature type="region of interest" description="Disordered" evidence="1">
    <location>
        <begin position="52"/>
        <end position="85"/>
    </location>
</feature>
<dbReference type="Proteomes" id="UP001140074">
    <property type="component" value="Unassembled WGS sequence"/>
</dbReference>
<reference evidence="2" key="1">
    <citation type="submission" date="2022-07" db="EMBL/GenBank/DDBJ databases">
        <title>Phylogenomic reconstructions and comparative analyses of Kickxellomycotina fungi.</title>
        <authorList>
            <person name="Reynolds N.K."/>
            <person name="Stajich J.E."/>
            <person name="Barry K."/>
            <person name="Grigoriev I.V."/>
            <person name="Crous P."/>
            <person name="Smith M.E."/>
        </authorList>
    </citation>
    <scope>NUCLEOTIDE SEQUENCE</scope>
    <source>
        <strain evidence="2">RSA 476</strain>
    </source>
</reference>
<evidence type="ECO:0000313" key="2">
    <source>
        <dbReference type="EMBL" id="KAJ2865113.1"/>
    </source>
</evidence>
<comment type="caution">
    <text evidence="2">The sequence shown here is derived from an EMBL/GenBank/DDBJ whole genome shotgun (WGS) entry which is preliminary data.</text>
</comment>
<organism evidence="2 3">
    <name type="scientific">Coemansia aciculifera</name>
    <dbReference type="NCBI Taxonomy" id="417176"/>
    <lineage>
        <taxon>Eukaryota</taxon>
        <taxon>Fungi</taxon>
        <taxon>Fungi incertae sedis</taxon>
        <taxon>Zoopagomycota</taxon>
        <taxon>Kickxellomycotina</taxon>
        <taxon>Kickxellomycetes</taxon>
        <taxon>Kickxellales</taxon>
        <taxon>Kickxellaceae</taxon>
        <taxon>Coemansia</taxon>
    </lineage>
</organism>
<dbReference type="InterPro" id="IPR011990">
    <property type="entry name" value="TPR-like_helical_dom_sf"/>
</dbReference>
<keyword evidence="3" id="KW-1185">Reference proteome</keyword>
<dbReference type="Pfam" id="PF01535">
    <property type="entry name" value="PPR"/>
    <property type="match status" value="2"/>
</dbReference>
<protein>
    <recommendedName>
        <fullName evidence="4">Pentacotripeptide-repeat region of PRORP domain-containing protein</fullName>
    </recommendedName>
</protein>
<dbReference type="EMBL" id="JANBUY010000068">
    <property type="protein sequence ID" value="KAJ2865113.1"/>
    <property type="molecule type" value="Genomic_DNA"/>
</dbReference>
<proteinExistence type="predicted"/>
<dbReference type="InterPro" id="IPR002885">
    <property type="entry name" value="PPR_rpt"/>
</dbReference>
<dbReference type="GO" id="GO:0006396">
    <property type="term" value="P:RNA processing"/>
    <property type="evidence" value="ECO:0007669"/>
    <property type="project" value="TreeGrafter"/>
</dbReference>
<evidence type="ECO:0000256" key="1">
    <source>
        <dbReference type="SAM" id="MobiDB-lite"/>
    </source>
</evidence>
<dbReference type="Gene3D" id="1.25.40.10">
    <property type="entry name" value="Tetratricopeptide repeat domain"/>
    <property type="match status" value="3"/>
</dbReference>
<dbReference type="PANTHER" id="PTHR47934:SF6">
    <property type="entry name" value="MITOCHONDRIAL GROUP I INTRON SPLICING FACTOR CCM1-RELATED"/>
    <property type="match status" value="1"/>
</dbReference>
<sequence length="859" mass="96179">MQSALAKCLRGGWSQLPLVQCANTWRCQRYTSNSASAAPTIGAVIKELIEDSDPSSTARKVGRRRRRHPRLGLGGSCESSEDTTKWRTQKRHTLATWLEPKYREGAHKHILVREFMDVMRRFGSLDRTVDPDAVLIPADDADDKSGRVNSLVDTAWTHYVKIRSHEDASSLLSQIPLVAIRILVYELTFLRGSAEYRRRFERVVQIFDDCASVDRPITSPLLFGMYLRALNKLGRFQQAISEAVAYGSSPDSRSKPALPVNIIRQIIEAYFGGGRPDKALEVFNRVRDSPEYRDSITPHVYASAISGAMRAKHLANAELYAIVEDLLSLLEKPSYPDASRTGLLNELLHVANKTGNHAFLFHVFERAVDRGFSINHATFGVLLHCSCAEETDARVVYRVYRSIITHPSTYANMTHHVFAIFINCFVRRHRIDHALSVLHDLRLHPTACLTVQHLSLIFRYYAESGMAAQALELFHTTAETDRLAPTWTICVDTIKAVGRGGDLTWALETVAAADTSEFPGDETCRMRHYDALLTALVKFGLAGDATRMLETFFTLHESYPKSILPFVAVLMQSRHIAKLHSRDLARGPTTHTETSVARASETQHYDFVDQLNVIADLLLAASATLSIPQNLYNMAISVFAILRDHSSTQRIYDHMTQTEAMEPTARTFNVLLQSFVRGLDLAAATDVLKDIRARGIPLNRVAANALIHGYLSANQPQHAIEVYAYLVDRPMPLLASATFQDFVVSAPIDTYTFAMLISGLIDVGLLKEAVIVFEDAFTILPFVPRQLLETLVGKLEERSLFDFAQLCLKRYTKRVEDSQPAHLRLVESEGLDVALPEAAPARLPLSYFGYLLDRKTKGD</sequence>
<dbReference type="PANTHER" id="PTHR47934">
    <property type="entry name" value="PENTATRICOPEPTIDE REPEAT-CONTAINING PROTEIN PET309, MITOCHONDRIAL"/>
    <property type="match status" value="1"/>
</dbReference>
<dbReference type="GO" id="GO:0005739">
    <property type="term" value="C:mitochondrion"/>
    <property type="evidence" value="ECO:0007669"/>
    <property type="project" value="TreeGrafter"/>
</dbReference>
<name>A0A9W8IIW3_9FUNG</name>
<dbReference type="InterPro" id="IPR051114">
    <property type="entry name" value="Mito_RNA_Proc_CCM1"/>
</dbReference>
<evidence type="ECO:0000313" key="3">
    <source>
        <dbReference type="Proteomes" id="UP001140074"/>
    </source>
</evidence>
<evidence type="ECO:0008006" key="4">
    <source>
        <dbReference type="Google" id="ProtNLM"/>
    </source>
</evidence>
<accession>A0A9W8IIW3</accession>
<gene>
    <name evidence="2" type="ORF">GGH94_002447</name>
</gene>
<dbReference type="GO" id="GO:0003729">
    <property type="term" value="F:mRNA binding"/>
    <property type="evidence" value="ECO:0007669"/>
    <property type="project" value="TreeGrafter"/>
</dbReference>